<comment type="caution">
    <text evidence="1">The sequence shown here is derived from an EMBL/GenBank/DDBJ whole genome shotgun (WGS) entry which is preliminary data.</text>
</comment>
<sequence length="199" mass="22717">MSWFPLYVEWEAEYAHISFHHWDLTQRPPRKDTTGKITYVLKDDIRMKDPSKQYNDLRYISGRSLILPQPAFSLRVHIERLFETLSPAYLHSLMNKTDREPLLKKLPGGKPVVLKEATDVLPPPLPGRNPIDLSLIGEYSDPTPYGSLVTLANPHVSSFKPVTQMRFTKINVVDKFGQAVYAIELTVGQISFFSQAYAT</sequence>
<keyword evidence="2" id="KW-1185">Reference proteome</keyword>
<gene>
    <name evidence="1" type="ORF">QQX98_009040</name>
</gene>
<evidence type="ECO:0000313" key="2">
    <source>
        <dbReference type="Proteomes" id="UP001498476"/>
    </source>
</evidence>
<dbReference type="Proteomes" id="UP001498476">
    <property type="component" value="Unassembled WGS sequence"/>
</dbReference>
<evidence type="ECO:0000313" key="1">
    <source>
        <dbReference type="EMBL" id="KAK7408796.1"/>
    </source>
</evidence>
<reference evidence="1 2" key="1">
    <citation type="journal article" date="2025" name="Microbiol. Resour. Announc.">
        <title>Draft genome sequences for Neonectria magnoliae and Neonectria punicea, canker pathogens of Liriodendron tulipifera and Acer saccharum in West Virginia.</title>
        <authorList>
            <person name="Petronek H.M."/>
            <person name="Kasson M.T."/>
            <person name="Metheny A.M."/>
            <person name="Stauder C.M."/>
            <person name="Lovett B."/>
            <person name="Lynch S.C."/>
            <person name="Garnas J.R."/>
            <person name="Kasson L.R."/>
            <person name="Stajich J.E."/>
        </authorList>
    </citation>
    <scope>NUCLEOTIDE SEQUENCE [LARGE SCALE GENOMIC DNA]</scope>
    <source>
        <strain evidence="1 2">NRRL 64653</strain>
    </source>
</reference>
<name>A0ABR1GTG5_9HYPO</name>
<dbReference type="EMBL" id="JAZAVJ010000173">
    <property type="protein sequence ID" value="KAK7408796.1"/>
    <property type="molecule type" value="Genomic_DNA"/>
</dbReference>
<accession>A0ABR1GTG5</accession>
<proteinExistence type="predicted"/>
<protein>
    <submittedName>
        <fullName evidence="1">Uncharacterized protein</fullName>
    </submittedName>
</protein>
<organism evidence="1 2">
    <name type="scientific">Neonectria punicea</name>
    <dbReference type="NCBI Taxonomy" id="979145"/>
    <lineage>
        <taxon>Eukaryota</taxon>
        <taxon>Fungi</taxon>
        <taxon>Dikarya</taxon>
        <taxon>Ascomycota</taxon>
        <taxon>Pezizomycotina</taxon>
        <taxon>Sordariomycetes</taxon>
        <taxon>Hypocreomycetidae</taxon>
        <taxon>Hypocreales</taxon>
        <taxon>Nectriaceae</taxon>
        <taxon>Neonectria</taxon>
    </lineage>
</organism>